<name>A0A0S4JB13_BODSA</name>
<dbReference type="AlphaFoldDB" id="A0A0S4JB13"/>
<keyword evidence="3" id="KW-1185">Reference proteome</keyword>
<feature type="region of interest" description="Disordered" evidence="1">
    <location>
        <begin position="115"/>
        <end position="136"/>
    </location>
</feature>
<evidence type="ECO:0000313" key="3">
    <source>
        <dbReference type="Proteomes" id="UP000051952"/>
    </source>
</evidence>
<organism evidence="2 3">
    <name type="scientific">Bodo saltans</name>
    <name type="common">Flagellated protozoan</name>
    <dbReference type="NCBI Taxonomy" id="75058"/>
    <lineage>
        <taxon>Eukaryota</taxon>
        <taxon>Discoba</taxon>
        <taxon>Euglenozoa</taxon>
        <taxon>Kinetoplastea</taxon>
        <taxon>Metakinetoplastina</taxon>
        <taxon>Eubodonida</taxon>
        <taxon>Bodonidae</taxon>
        <taxon>Bodo</taxon>
    </lineage>
</organism>
<proteinExistence type="predicted"/>
<dbReference type="Proteomes" id="UP000051952">
    <property type="component" value="Unassembled WGS sequence"/>
</dbReference>
<evidence type="ECO:0000313" key="2">
    <source>
        <dbReference type="EMBL" id="CUG87130.1"/>
    </source>
</evidence>
<evidence type="ECO:0000256" key="1">
    <source>
        <dbReference type="SAM" id="MobiDB-lite"/>
    </source>
</evidence>
<feature type="compositionally biased region" description="Low complexity" evidence="1">
    <location>
        <begin position="116"/>
        <end position="128"/>
    </location>
</feature>
<reference evidence="3" key="1">
    <citation type="submission" date="2015-09" db="EMBL/GenBank/DDBJ databases">
        <authorList>
            <consortium name="Pathogen Informatics"/>
        </authorList>
    </citation>
    <scope>NUCLEOTIDE SEQUENCE [LARGE SCALE GENOMIC DNA]</scope>
    <source>
        <strain evidence="3">Lake Konstanz</strain>
    </source>
</reference>
<sequence length="136" mass="14052">MYHPHFLSAMPCVQNGRHVVGCDELGLGDETLNMRFVASTCSLGGGLETVSAATCARAHGGMGNTGISELPNGSSAGGLYDASALGWGALSVMDGSLLSQSARWSARELTTWNMQSSVVSSRNPTSSRDASDGSRP</sequence>
<dbReference type="VEuPathDB" id="TriTrypDB:BSAL_01085"/>
<accession>A0A0S4JB13</accession>
<gene>
    <name evidence="2" type="ORF">BSAL_01085</name>
</gene>
<protein>
    <submittedName>
        <fullName evidence="2">Uncharacterized protein</fullName>
    </submittedName>
</protein>
<dbReference type="EMBL" id="CYKH01001452">
    <property type="protein sequence ID" value="CUG87130.1"/>
    <property type="molecule type" value="Genomic_DNA"/>
</dbReference>